<dbReference type="KEGG" id="sti:Sthe_1103"/>
<gene>
    <name evidence="6" type="ordered locus">Sthe_1103</name>
</gene>
<feature type="transmembrane region" description="Helical" evidence="4">
    <location>
        <begin position="145"/>
        <end position="165"/>
    </location>
</feature>
<evidence type="ECO:0000313" key="6">
    <source>
        <dbReference type="EMBL" id="ACZ38539.1"/>
    </source>
</evidence>
<dbReference type="InterPro" id="IPR011701">
    <property type="entry name" value="MFS"/>
</dbReference>
<dbReference type="eggNOG" id="COG2814">
    <property type="taxonomic scope" value="Bacteria"/>
</dbReference>
<feature type="transmembrane region" description="Helical" evidence="4">
    <location>
        <begin position="242"/>
        <end position="263"/>
    </location>
</feature>
<reference evidence="7" key="1">
    <citation type="submission" date="2009-11" db="EMBL/GenBank/DDBJ databases">
        <title>The complete chromosome 1 of Sphaerobacter thermophilus DSM 20745.</title>
        <authorList>
            <person name="Lucas S."/>
            <person name="Copeland A."/>
            <person name="Lapidus A."/>
            <person name="Glavina del Rio T."/>
            <person name="Dalin E."/>
            <person name="Tice H."/>
            <person name="Bruce D."/>
            <person name="Goodwin L."/>
            <person name="Pitluck S."/>
            <person name="Kyrpides N."/>
            <person name="Mavromatis K."/>
            <person name="Ivanova N."/>
            <person name="Mikhailova N."/>
            <person name="LaButti K.M."/>
            <person name="Clum A."/>
            <person name="Sun H.I."/>
            <person name="Brettin T."/>
            <person name="Detter J.C."/>
            <person name="Han C."/>
            <person name="Larimer F."/>
            <person name="Land M."/>
            <person name="Hauser L."/>
            <person name="Markowitz V."/>
            <person name="Cheng J.F."/>
            <person name="Hugenholtz P."/>
            <person name="Woyke T."/>
            <person name="Wu D."/>
            <person name="Steenblock K."/>
            <person name="Schneider S."/>
            <person name="Pukall R."/>
            <person name="Goeker M."/>
            <person name="Klenk H.P."/>
            <person name="Eisen J.A."/>
        </authorList>
    </citation>
    <scope>NUCLEOTIDE SEQUENCE [LARGE SCALE GENOMIC DNA]</scope>
    <source>
        <strain evidence="7">ATCC 49802 / DSM 20745 / S 6022</strain>
    </source>
</reference>
<evidence type="ECO:0000313" key="7">
    <source>
        <dbReference type="Proteomes" id="UP000002027"/>
    </source>
</evidence>
<dbReference type="HOGENOM" id="CLU_025894_0_0_0"/>
<dbReference type="SUPFAM" id="SSF103473">
    <property type="entry name" value="MFS general substrate transporter"/>
    <property type="match status" value="1"/>
</dbReference>
<organism evidence="6 7">
    <name type="scientific">Sphaerobacter thermophilus (strain ATCC 49802 / DSM 20745 / KCCM 41009 / NCIMB 13125 / S 6022)</name>
    <dbReference type="NCBI Taxonomy" id="479434"/>
    <lineage>
        <taxon>Bacteria</taxon>
        <taxon>Pseudomonadati</taxon>
        <taxon>Thermomicrobiota</taxon>
        <taxon>Thermomicrobia</taxon>
        <taxon>Sphaerobacterales</taxon>
        <taxon>Sphaerobacterineae</taxon>
        <taxon>Sphaerobacteraceae</taxon>
        <taxon>Sphaerobacter</taxon>
    </lineage>
</organism>
<feature type="transmembrane region" description="Helical" evidence="4">
    <location>
        <begin position="112"/>
        <end position="133"/>
    </location>
</feature>
<evidence type="ECO:0000259" key="5">
    <source>
        <dbReference type="PROSITE" id="PS50850"/>
    </source>
</evidence>
<dbReference type="Gene3D" id="1.20.1250.20">
    <property type="entry name" value="MFS general substrate transporter like domains"/>
    <property type="match status" value="1"/>
</dbReference>
<dbReference type="PANTHER" id="PTHR23520:SF5">
    <property type="entry name" value="TRANSPORTER, PUTATIVE (AFU_ORTHOLOGUE AFUA_3G04000)-RELATED"/>
    <property type="match status" value="1"/>
</dbReference>
<keyword evidence="7" id="KW-1185">Reference proteome</keyword>
<protein>
    <submittedName>
        <fullName evidence="6">Major facilitator superfamily MFS_1</fullName>
    </submittedName>
</protein>
<dbReference type="InParanoid" id="D1C2S2"/>
<keyword evidence="2 4" id="KW-1133">Transmembrane helix</keyword>
<dbReference type="PANTHER" id="PTHR23520">
    <property type="entry name" value="TRANSPORTER, PUTATIVE (AFU_ORTHOLOGUE AFUA_3G04000)-RELATED"/>
    <property type="match status" value="1"/>
</dbReference>
<dbReference type="InterPro" id="IPR036259">
    <property type="entry name" value="MFS_trans_sf"/>
</dbReference>
<dbReference type="InterPro" id="IPR020846">
    <property type="entry name" value="MFS_dom"/>
</dbReference>
<feature type="transmembrane region" description="Helical" evidence="4">
    <location>
        <begin position="25"/>
        <end position="47"/>
    </location>
</feature>
<keyword evidence="1 4" id="KW-0812">Transmembrane</keyword>
<dbReference type="EMBL" id="CP001823">
    <property type="protein sequence ID" value="ACZ38539.1"/>
    <property type="molecule type" value="Genomic_DNA"/>
</dbReference>
<accession>D1C2S2</accession>
<evidence type="ECO:0000256" key="1">
    <source>
        <dbReference type="ARBA" id="ARBA00022692"/>
    </source>
</evidence>
<sequence length="435" mass="46230">MEGLTGGTVVEFVHEIKRFRREIRLFLVFNLFANIAIGVFALIYNLYLVSLSHREDFIGSYNAVYTLAMAGAALVMGPLIGRFGNWACLTFGTAVFLVASLILAMVDRPWVILATSVIAGGASAFVVVPVMPFIVEWARPEKRSVAAAVTFSIQSLSATLGSLIGGWSPRLISVIFDVSPTGVTAYRVTLIAGVVLGVLALVPLWRMQHARGHRASETGQQAFIVSEATPTRRTVRRHITMFVLAGLVLSIGSGAVVPFYNVYLASIGAGPSQIGLIYALAGVVAAVVGLGAPAIGRRFGPLGAEALLRLLPVPFFLVLPLVPSLGLALIAHIVRMTALSVAWPINSTFISEMLPSRARANAFSLRSGMWNLGYAAASLLAGQIIVAAGYNAVFIIFALSQIGSTSVFTGYFWRVRQRAATQAPAQAEPATSAVP</sequence>
<feature type="transmembrane region" description="Helical" evidence="4">
    <location>
        <begin position="86"/>
        <end position="106"/>
    </location>
</feature>
<keyword evidence="3 4" id="KW-0472">Membrane</keyword>
<feature type="transmembrane region" description="Helical" evidence="4">
    <location>
        <begin position="275"/>
        <end position="295"/>
    </location>
</feature>
<dbReference type="Proteomes" id="UP000002027">
    <property type="component" value="Chromosome 1"/>
</dbReference>
<dbReference type="GO" id="GO:0022857">
    <property type="term" value="F:transmembrane transporter activity"/>
    <property type="evidence" value="ECO:0007669"/>
    <property type="project" value="InterPro"/>
</dbReference>
<feature type="domain" description="Major facilitator superfamily (MFS) profile" evidence="5">
    <location>
        <begin position="1"/>
        <end position="418"/>
    </location>
</feature>
<feature type="transmembrane region" description="Helical" evidence="4">
    <location>
        <begin position="59"/>
        <end position="79"/>
    </location>
</feature>
<feature type="transmembrane region" description="Helical" evidence="4">
    <location>
        <begin position="185"/>
        <end position="205"/>
    </location>
</feature>
<dbReference type="Pfam" id="PF07690">
    <property type="entry name" value="MFS_1"/>
    <property type="match status" value="1"/>
</dbReference>
<name>D1C2S2_SPHTD</name>
<dbReference type="STRING" id="479434.Sthe_1103"/>
<feature type="transmembrane region" description="Helical" evidence="4">
    <location>
        <begin position="307"/>
        <end position="330"/>
    </location>
</feature>
<dbReference type="AlphaFoldDB" id="D1C2S2"/>
<dbReference type="PROSITE" id="PS50850">
    <property type="entry name" value="MFS"/>
    <property type="match status" value="1"/>
</dbReference>
<evidence type="ECO:0000256" key="4">
    <source>
        <dbReference type="SAM" id="Phobius"/>
    </source>
</evidence>
<evidence type="ECO:0000256" key="2">
    <source>
        <dbReference type="ARBA" id="ARBA00022989"/>
    </source>
</evidence>
<evidence type="ECO:0000256" key="3">
    <source>
        <dbReference type="ARBA" id="ARBA00023136"/>
    </source>
</evidence>
<proteinExistence type="predicted"/>
<reference evidence="6 7" key="2">
    <citation type="journal article" date="2010" name="Stand. Genomic Sci.">
        <title>Complete genome sequence of Desulfohalobium retbaense type strain (HR(100)).</title>
        <authorList>
            <person name="Spring S."/>
            <person name="Nolan M."/>
            <person name="Lapidus A."/>
            <person name="Glavina Del Rio T."/>
            <person name="Copeland A."/>
            <person name="Tice H."/>
            <person name="Cheng J.F."/>
            <person name="Lucas S."/>
            <person name="Land M."/>
            <person name="Chen F."/>
            <person name="Bruce D."/>
            <person name="Goodwin L."/>
            <person name="Pitluck S."/>
            <person name="Ivanova N."/>
            <person name="Mavromatis K."/>
            <person name="Mikhailova N."/>
            <person name="Pati A."/>
            <person name="Chen A."/>
            <person name="Palaniappan K."/>
            <person name="Hauser L."/>
            <person name="Chang Y.J."/>
            <person name="Jeffries C.D."/>
            <person name="Munk C."/>
            <person name="Kiss H."/>
            <person name="Chain P."/>
            <person name="Han C."/>
            <person name="Brettin T."/>
            <person name="Detter J.C."/>
            <person name="Schuler E."/>
            <person name="Goker M."/>
            <person name="Rohde M."/>
            <person name="Bristow J."/>
            <person name="Eisen J.A."/>
            <person name="Markowitz V."/>
            <person name="Hugenholtz P."/>
            <person name="Kyrpides N.C."/>
            <person name="Klenk H.P."/>
        </authorList>
    </citation>
    <scope>NUCLEOTIDE SEQUENCE [LARGE SCALE GENOMIC DNA]</scope>
    <source>
        <strain evidence="7">ATCC 49802 / DSM 20745 / S 6022</strain>
    </source>
</reference>